<feature type="compositionally biased region" description="Basic and acidic residues" evidence="1">
    <location>
        <begin position="94"/>
        <end position="109"/>
    </location>
</feature>
<dbReference type="PROSITE" id="PS50800">
    <property type="entry name" value="SAP"/>
    <property type="match status" value="1"/>
</dbReference>
<dbReference type="PANTHER" id="PTHR11439">
    <property type="entry name" value="GAG-POL-RELATED RETROTRANSPOSON"/>
    <property type="match status" value="1"/>
</dbReference>
<name>A0A812PGV6_SYMPI</name>
<keyword evidence="2" id="KW-0472">Membrane</keyword>
<gene>
    <name evidence="4" type="primary">GIP</name>
    <name evidence="4" type="ORF">SPIL2461_LOCUS7783</name>
</gene>
<evidence type="ECO:0000256" key="2">
    <source>
        <dbReference type="SAM" id="Phobius"/>
    </source>
</evidence>
<keyword evidence="2" id="KW-1133">Transmembrane helix</keyword>
<organism evidence="4 5">
    <name type="scientific">Symbiodinium pilosum</name>
    <name type="common">Dinoflagellate</name>
    <dbReference type="NCBI Taxonomy" id="2952"/>
    <lineage>
        <taxon>Eukaryota</taxon>
        <taxon>Sar</taxon>
        <taxon>Alveolata</taxon>
        <taxon>Dinophyceae</taxon>
        <taxon>Suessiales</taxon>
        <taxon>Symbiodiniaceae</taxon>
        <taxon>Symbiodinium</taxon>
    </lineage>
</organism>
<dbReference type="EMBL" id="CAJNIZ010012405">
    <property type="protein sequence ID" value="CAE7333615.1"/>
    <property type="molecule type" value="Genomic_DNA"/>
</dbReference>
<sequence>MASTYWPYRSTLMRRDESSLWFVLEQCQEWQSLEDLEDDIPGGGVAELLVLLHVHPEPLTELGTQVHESLLPPPGEAVDYDTLSRELEEIEAEERMQDEVPGEEVKISELPEAQELAPRPLPDMEESRAQPERVEGSITVDGIEPSCTSATQALKAACVKFGLRTSGSKTRLFQRLKGYLEKQQLSLAADLARDALSEQSRQPNAQSLPSPPSREQQLIHEITHMPYAAWCPHCVSMRAMPDRSEGLVEGYDPESNEFLAEEPKSEDDLRGLMCCLIAHDSSTGSVLAVPCESKASTRHLGVELMRFIQGLGHATVQIKCDSEPATLSLQKAIVTARQRLGLKTLEQNPPIHHHQSNGAVEKAVDLIRRLAMTMVQCVREKAGVEITAQHPLFAWSFAHASWTRNRFVVRGGLTSYERCTGNAYTGKLVAFGEPVFAEVIIKRPSNPSQQPVIGPATPVARIRNVTFGGSTCALNDEGYDADYEEWVDAETFYAVQGDDDDPVSAAWYEAGGASALSFVDQGKGEPVLTDSELYNLDRLADDVEVSCLVAKGVMRQVQTGESTEGMKSLSSKFVRSWRQKEKDNRPHYLRRSRLVAREFKWLEERQGLFPPATSTSVVRLLPLLFLIWRAARPEVQYGIASIDVKDAFLEVPQQTPLVANMPSDFAGSGRYIFLRCVPGQRDGSQRWFQFYVDYLRDNMKVESRLENPAVMRTEHGPMLLHIDDDLVLAPVAWLRETLVPLLKQRFEISVTIAALPGDVFTFLKRKHTILEHGILIETPSSYIKHMADILGIKHGSNYNTPYLPELIRPDTSAPLDPGQTSRFRSALGVALYVSSDRYDICYAVRVLAGFMASPTVLAMKGLHRLVKYLMNTAEYGVMLQPKKPGSTLFYENEHEDGDHCIEIYSDADWSGNRVTRKSYGAATFVLNGAAFHHMRGSHRTVSLSSCENEWCAAVSASCEGIYLRAIFRFMADSPCNLHLKVDNSACRQLASKAGCSGCSNQSKTSCWILVQLQVLFNLGDLSTKMHSCHRLRCLLFMHGFVDVFTCEPVGADDHQNLILKQKFSASLKQVKSDLCKQHHWNRVPGGSVNRMAKQIAMLTLLLMPMGADAVVNVPRRNETPTYLFWLAMIMMLVIVFIRALSWIRGYGVDFNRIADASFEELLGVLITGAVMWAESFSLESCVIAIAIVALLMQQ</sequence>
<feature type="transmembrane region" description="Helical" evidence="2">
    <location>
        <begin position="1123"/>
        <end position="1143"/>
    </location>
</feature>
<evidence type="ECO:0000313" key="4">
    <source>
        <dbReference type="EMBL" id="CAE7333615.1"/>
    </source>
</evidence>
<dbReference type="Proteomes" id="UP000649617">
    <property type="component" value="Unassembled WGS sequence"/>
</dbReference>
<dbReference type="OrthoDB" id="448190at2759"/>
<feature type="transmembrane region" description="Helical" evidence="2">
    <location>
        <begin position="1163"/>
        <end position="1191"/>
    </location>
</feature>
<feature type="region of interest" description="Disordered" evidence="1">
    <location>
        <begin position="194"/>
        <end position="214"/>
    </location>
</feature>
<feature type="domain" description="SAP" evidence="3">
    <location>
        <begin position="146"/>
        <end position="180"/>
    </location>
</feature>
<feature type="transmembrane region" description="Helical" evidence="2">
    <location>
        <begin position="1091"/>
        <end position="1111"/>
    </location>
</feature>
<evidence type="ECO:0000259" key="3">
    <source>
        <dbReference type="PROSITE" id="PS50800"/>
    </source>
</evidence>
<dbReference type="PANTHER" id="PTHR11439:SF483">
    <property type="entry name" value="PEPTIDE SYNTHASE GLIP-LIKE, PUTATIVE (AFU_ORTHOLOGUE AFUA_3G12920)-RELATED"/>
    <property type="match status" value="1"/>
</dbReference>
<evidence type="ECO:0000313" key="5">
    <source>
        <dbReference type="Proteomes" id="UP000649617"/>
    </source>
</evidence>
<proteinExistence type="predicted"/>
<feature type="region of interest" description="Disordered" evidence="1">
    <location>
        <begin position="94"/>
        <end position="131"/>
    </location>
</feature>
<reference evidence="4" key="1">
    <citation type="submission" date="2021-02" db="EMBL/GenBank/DDBJ databases">
        <authorList>
            <person name="Dougan E. K."/>
            <person name="Rhodes N."/>
            <person name="Thang M."/>
            <person name="Chan C."/>
        </authorList>
    </citation>
    <scope>NUCLEOTIDE SEQUENCE</scope>
</reference>
<accession>A0A812PGV6</accession>
<protein>
    <submittedName>
        <fullName evidence="4">GIP protein</fullName>
    </submittedName>
</protein>
<feature type="compositionally biased region" description="Polar residues" evidence="1">
    <location>
        <begin position="198"/>
        <end position="214"/>
    </location>
</feature>
<keyword evidence="2" id="KW-0812">Transmembrane</keyword>
<comment type="caution">
    <text evidence="4">The sequence shown here is derived from an EMBL/GenBank/DDBJ whole genome shotgun (WGS) entry which is preliminary data.</text>
</comment>
<keyword evidence="5" id="KW-1185">Reference proteome</keyword>
<evidence type="ECO:0000256" key="1">
    <source>
        <dbReference type="SAM" id="MobiDB-lite"/>
    </source>
</evidence>
<feature type="non-terminal residue" evidence="4">
    <location>
        <position position="1"/>
    </location>
</feature>
<dbReference type="Pfam" id="PF02037">
    <property type="entry name" value="SAP"/>
    <property type="match status" value="1"/>
</dbReference>
<dbReference type="AlphaFoldDB" id="A0A812PGV6"/>
<dbReference type="InterPro" id="IPR003034">
    <property type="entry name" value="SAP_dom"/>
</dbReference>